<evidence type="ECO:0000256" key="3">
    <source>
        <dbReference type="ARBA" id="ARBA00022840"/>
    </source>
</evidence>
<evidence type="ECO:0008006" key="6">
    <source>
        <dbReference type="Google" id="ProtNLM"/>
    </source>
</evidence>
<dbReference type="Pfam" id="PF00012">
    <property type="entry name" value="HSP70"/>
    <property type="match status" value="1"/>
</dbReference>
<dbReference type="PANTHER" id="PTHR19375">
    <property type="entry name" value="HEAT SHOCK PROTEIN 70KDA"/>
    <property type="match status" value="1"/>
</dbReference>
<sequence length="231" mass="25807">MKPLLLCQLYLNDRQCQTTKDTGITVGLNVLRIISKLTAAAIAYGLDKKVAGEHNVLIFDLGSGTFDVSLVPTKDDIFGAKSTVGGTHLDGDDFDSKLVNHFIQEFKRKHKKDMSENKRALRHLKTACERVKQILSVTFHIDANGILNVSTIGKSTGKQTKNTIANDKGRLSEIEIDQMVNEAERHRAEDENQLQRVVARNTLEVVYSLQQTVDDEKLTCKITSAEREQIV</sequence>
<protein>
    <recommendedName>
        <fullName evidence="6">Heat shock 70kDa protein 1/2/6/8</fullName>
    </recommendedName>
</protein>
<dbReference type="Proteomes" id="UP000699462">
    <property type="component" value="Unassembled WGS sequence"/>
</dbReference>
<dbReference type="PROSITE" id="PS00329">
    <property type="entry name" value="HSP70_2"/>
    <property type="match status" value="1"/>
</dbReference>
<dbReference type="Gene3D" id="3.90.640.10">
    <property type="entry name" value="Actin, Chain A, domain 4"/>
    <property type="match status" value="1"/>
</dbReference>
<gene>
    <name evidence="4" type="ORF">P879_02477</name>
</gene>
<dbReference type="GO" id="GO:0140662">
    <property type="term" value="F:ATP-dependent protein folding chaperone"/>
    <property type="evidence" value="ECO:0007669"/>
    <property type="project" value="InterPro"/>
</dbReference>
<evidence type="ECO:0000256" key="1">
    <source>
        <dbReference type="ARBA" id="ARBA00007381"/>
    </source>
</evidence>
<dbReference type="InterPro" id="IPR018181">
    <property type="entry name" value="Heat_shock_70_CS"/>
</dbReference>
<dbReference type="GO" id="GO:0005524">
    <property type="term" value="F:ATP binding"/>
    <property type="evidence" value="ECO:0007669"/>
    <property type="project" value="UniProtKB-KW"/>
</dbReference>
<dbReference type="SUPFAM" id="SSF100920">
    <property type="entry name" value="Heat shock protein 70kD (HSP70), peptide-binding domain"/>
    <property type="match status" value="1"/>
</dbReference>
<dbReference type="InterPro" id="IPR013126">
    <property type="entry name" value="Hsp_70_fam"/>
</dbReference>
<reference evidence="4 5" key="1">
    <citation type="submission" date="2019-07" db="EMBL/GenBank/DDBJ databases">
        <title>Annotation for the trematode Paragonimus westermani.</title>
        <authorList>
            <person name="Choi Y.-J."/>
        </authorList>
    </citation>
    <scope>NUCLEOTIDE SEQUENCE [LARGE SCALE GENOMIC DNA]</scope>
    <source>
        <strain evidence="4">180907_Pwestermani</strain>
    </source>
</reference>
<comment type="similarity">
    <text evidence="1">Belongs to the heat shock protein 70 family.</text>
</comment>
<dbReference type="FunFam" id="3.30.420.40:FF:000028">
    <property type="entry name" value="heat shock 70 kDa protein-like"/>
    <property type="match status" value="1"/>
</dbReference>
<dbReference type="SUPFAM" id="SSF53067">
    <property type="entry name" value="Actin-like ATPase domain"/>
    <property type="match status" value="2"/>
</dbReference>
<evidence type="ECO:0000313" key="5">
    <source>
        <dbReference type="Proteomes" id="UP000699462"/>
    </source>
</evidence>
<evidence type="ECO:0000313" key="4">
    <source>
        <dbReference type="EMBL" id="KAF8567952.1"/>
    </source>
</evidence>
<dbReference type="OrthoDB" id="6273871at2759"/>
<keyword evidence="5" id="KW-1185">Reference proteome</keyword>
<dbReference type="AlphaFoldDB" id="A0A8T0DKX4"/>
<evidence type="ECO:0000256" key="2">
    <source>
        <dbReference type="ARBA" id="ARBA00022741"/>
    </source>
</evidence>
<dbReference type="Gene3D" id="1.20.1270.10">
    <property type="match status" value="1"/>
</dbReference>
<keyword evidence="3" id="KW-0067">ATP-binding</keyword>
<dbReference type="Gene3D" id="3.30.420.40">
    <property type="match status" value="2"/>
</dbReference>
<comment type="caution">
    <text evidence="4">The sequence shown here is derived from an EMBL/GenBank/DDBJ whole genome shotgun (WGS) entry which is preliminary data.</text>
</comment>
<dbReference type="EMBL" id="JTDF01003248">
    <property type="protein sequence ID" value="KAF8567952.1"/>
    <property type="molecule type" value="Genomic_DNA"/>
</dbReference>
<dbReference type="InterPro" id="IPR029048">
    <property type="entry name" value="HSP70_C_sf"/>
</dbReference>
<dbReference type="FunFam" id="3.90.640.10:FF:000003">
    <property type="entry name" value="Molecular chaperone DnaK"/>
    <property type="match status" value="1"/>
</dbReference>
<dbReference type="InterPro" id="IPR029047">
    <property type="entry name" value="HSP70_peptide-bd_sf"/>
</dbReference>
<dbReference type="InterPro" id="IPR043129">
    <property type="entry name" value="ATPase_NBD"/>
</dbReference>
<proteinExistence type="inferred from homology"/>
<keyword evidence="2" id="KW-0547">Nucleotide-binding</keyword>
<name>A0A8T0DKX4_9TREM</name>
<accession>A0A8T0DKX4</accession>
<organism evidence="4 5">
    <name type="scientific">Paragonimus westermani</name>
    <dbReference type="NCBI Taxonomy" id="34504"/>
    <lineage>
        <taxon>Eukaryota</taxon>
        <taxon>Metazoa</taxon>
        <taxon>Spiralia</taxon>
        <taxon>Lophotrochozoa</taxon>
        <taxon>Platyhelminthes</taxon>
        <taxon>Trematoda</taxon>
        <taxon>Digenea</taxon>
        <taxon>Plagiorchiida</taxon>
        <taxon>Troglotremata</taxon>
        <taxon>Troglotrematidae</taxon>
        <taxon>Paragonimus</taxon>
    </lineage>
</organism>